<proteinExistence type="predicted"/>
<dbReference type="SUPFAM" id="SSF56112">
    <property type="entry name" value="Protein kinase-like (PK-like)"/>
    <property type="match status" value="1"/>
</dbReference>
<dbReference type="AlphaFoldDB" id="A0AAX0WZ35"/>
<reference evidence="1" key="1">
    <citation type="submission" date="2017-12" db="EMBL/GenBank/DDBJ databases">
        <title>FDA dAtabase for Regulatory Grade micrObial Sequences (FDA-ARGOS): Supporting development and validation of Infectious Disease Dx tests.</title>
        <authorList>
            <person name="Kerrigan L."/>
            <person name="Tallon L.J."/>
            <person name="Sadzewicz L."/>
            <person name="Sengamalay N."/>
            <person name="Ott S."/>
            <person name="Godinez A."/>
            <person name="Nagaraj S."/>
            <person name="Vavikolanu K."/>
            <person name="Vyas G."/>
            <person name="Nadendla S."/>
            <person name="Aluvathingal J."/>
            <person name="Sichtig H."/>
        </authorList>
    </citation>
    <scope>NUCLEOTIDE SEQUENCE [LARGE SCALE GENOMIC DNA]</scope>
    <source>
        <strain evidence="1">FDAARGOS_200</strain>
    </source>
</reference>
<evidence type="ECO:0000313" key="1">
    <source>
        <dbReference type="EMBL" id="PNL63480.1"/>
    </source>
</evidence>
<keyword evidence="1" id="KW-0418">Kinase</keyword>
<accession>A0AAX0WZ35</accession>
<dbReference type="GO" id="GO:0016301">
    <property type="term" value="F:kinase activity"/>
    <property type="evidence" value="ECO:0007669"/>
    <property type="project" value="UniProtKB-KW"/>
</dbReference>
<name>A0AAX0WZ35_9GAMM</name>
<dbReference type="EMBL" id="NBTX02000004">
    <property type="protein sequence ID" value="PNL63480.1"/>
    <property type="molecule type" value="Genomic_DNA"/>
</dbReference>
<keyword evidence="2" id="KW-1185">Reference proteome</keyword>
<keyword evidence="1" id="KW-0808">Transferase</keyword>
<dbReference type="GeneID" id="98066263"/>
<gene>
    <name evidence="1" type="ORF">A6J39_009575</name>
</gene>
<dbReference type="InterPro" id="IPR011009">
    <property type="entry name" value="Kinase-like_dom_sf"/>
</dbReference>
<sequence>MNFSIFKSKALTILNYIFIASILTVCLLPSNSIASNIEQYDFGDISHKVTKIWDPEVALYVAKHFAAANGFNEHNVSVTQLKAGAANNFIYLVFIDNQMKFVIKGLSSKKEAESLFALQNYPKLEAIKNNPEAATICLSKLIRYYKVKNENNIYYFAILEAAQGKELFKIMSYELLQNKDINKLKDIFYAIGRQTSELHKSIIGVEQFISPRNLLSVIHDDFHPENTFYNSETNVFSLIDNDSMGESIANPLPIVREIYGIYEVPVIRWPSEKIKIDILKDADPHDIASIYFELIMGMASVYQNPQDAKSVFVHSIIELNNMAIAFLKDKYSESWMLYPTDKNEDHIVWGKFSKVVNDPALAEIYISKLTIINNDLRLMGGLQP</sequence>
<dbReference type="Proteomes" id="UP000192511">
    <property type="component" value="Unassembled WGS sequence"/>
</dbReference>
<comment type="caution">
    <text evidence="1">The sequence shown here is derived from an EMBL/GenBank/DDBJ whole genome shotgun (WGS) entry which is preliminary data.</text>
</comment>
<dbReference type="RefSeq" id="WP_051045678.1">
    <property type="nucleotide sequence ID" value="NZ_CAAAHR010000039.1"/>
</dbReference>
<organism evidence="1 2">
    <name type="scientific">Legionella anisa</name>
    <dbReference type="NCBI Taxonomy" id="28082"/>
    <lineage>
        <taxon>Bacteria</taxon>
        <taxon>Pseudomonadati</taxon>
        <taxon>Pseudomonadota</taxon>
        <taxon>Gammaproteobacteria</taxon>
        <taxon>Legionellales</taxon>
        <taxon>Legionellaceae</taxon>
        <taxon>Legionella</taxon>
    </lineage>
</organism>
<evidence type="ECO:0000313" key="2">
    <source>
        <dbReference type="Proteomes" id="UP000192511"/>
    </source>
</evidence>
<protein>
    <submittedName>
        <fullName evidence="1">Serine kinase</fullName>
    </submittedName>
</protein>